<evidence type="ECO:0000256" key="1">
    <source>
        <dbReference type="ARBA" id="ARBA00022729"/>
    </source>
</evidence>
<protein>
    <submittedName>
        <fullName evidence="6">FG-GAP-like repeat-containing protein</fullName>
    </submittedName>
</protein>
<feature type="chain" id="PRO_5046514231" evidence="5">
    <location>
        <begin position="38"/>
        <end position="493"/>
    </location>
</feature>
<evidence type="ECO:0000313" key="6">
    <source>
        <dbReference type="EMBL" id="MER7177958.1"/>
    </source>
</evidence>
<dbReference type="PANTHER" id="PTHR23221">
    <property type="entry name" value="GLYCOSYLPHOSPHATIDYLINOSITOL PHOSPHOLIPASE D"/>
    <property type="match status" value="1"/>
</dbReference>
<comment type="caution">
    <text evidence="6">The sequence shown here is derived from an EMBL/GenBank/DDBJ whole genome shotgun (WGS) entry which is preliminary data.</text>
</comment>
<dbReference type="InterPro" id="IPR013519">
    <property type="entry name" value="Int_alpha_beta-p"/>
</dbReference>
<reference evidence="6 7" key="1">
    <citation type="submission" date="2024-06" db="EMBL/GenBank/DDBJ databases">
        <title>The Natural Products Discovery Center: Release of the First 8490 Sequenced Strains for Exploring Actinobacteria Biosynthetic Diversity.</title>
        <authorList>
            <person name="Kalkreuter E."/>
            <person name="Kautsar S.A."/>
            <person name="Yang D."/>
            <person name="Bader C.D."/>
            <person name="Teijaro C.N."/>
            <person name="Fluegel L."/>
            <person name="Davis C.M."/>
            <person name="Simpson J.R."/>
            <person name="Lauterbach L."/>
            <person name="Steele A.D."/>
            <person name="Gui C."/>
            <person name="Meng S."/>
            <person name="Li G."/>
            <person name="Viehrig K."/>
            <person name="Ye F."/>
            <person name="Su P."/>
            <person name="Kiefer A.F."/>
            <person name="Nichols A."/>
            <person name="Cepeda A.J."/>
            <person name="Yan W."/>
            <person name="Fan B."/>
            <person name="Jiang Y."/>
            <person name="Adhikari A."/>
            <person name="Zheng C.-J."/>
            <person name="Schuster L."/>
            <person name="Cowan T.M."/>
            <person name="Smanski M.J."/>
            <person name="Chevrette M.G."/>
            <person name="De Carvalho L.P.S."/>
            <person name="Shen B."/>
        </authorList>
    </citation>
    <scope>NUCLEOTIDE SEQUENCE [LARGE SCALE GENOMIC DNA]</scope>
    <source>
        <strain evidence="6 7">NPDC000234</strain>
    </source>
</reference>
<dbReference type="Gene3D" id="2.130.10.130">
    <property type="entry name" value="Integrin alpha, N-terminal"/>
    <property type="match status" value="4"/>
</dbReference>
<evidence type="ECO:0000256" key="2">
    <source>
        <dbReference type="ARBA" id="ARBA00022737"/>
    </source>
</evidence>
<dbReference type="InterPro" id="IPR006311">
    <property type="entry name" value="TAT_signal"/>
</dbReference>
<evidence type="ECO:0000256" key="3">
    <source>
        <dbReference type="ARBA" id="ARBA00022801"/>
    </source>
</evidence>
<proteinExistence type="predicted"/>
<dbReference type="PROSITE" id="PS51318">
    <property type="entry name" value="TAT"/>
    <property type="match status" value="1"/>
</dbReference>
<name>A0ABV1WNG1_9ACTN</name>
<dbReference type="Pfam" id="PF01839">
    <property type="entry name" value="FG-GAP"/>
    <property type="match status" value="5"/>
</dbReference>
<evidence type="ECO:0000313" key="7">
    <source>
        <dbReference type="Proteomes" id="UP001474181"/>
    </source>
</evidence>
<organism evidence="6 7">
    <name type="scientific">Streptomyces hyaluromycini</name>
    <dbReference type="NCBI Taxonomy" id="1377993"/>
    <lineage>
        <taxon>Bacteria</taxon>
        <taxon>Bacillati</taxon>
        <taxon>Actinomycetota</taxon>
        <taxon>Actinomycetes</taxon>
        <taxon>Kitasatosporales</taxon>
        <taxon>Streptomycetaceae</taxon>
        <taxon>Streptomyces</taxon>
    </lineage>
</organism>
<evidence type="ECO:0000256" key="4">
    <source>
        <dbReference type="ARBA" id="ARBA00023180"/>
    </source>
</evidence>
<dbReference type="InterPro" id="IPR013517">
    <property type="entry name" value="FG-GAP"/>
</dbReference>
<dbReference type="SMART" id="SM00191">
    <property type="entry name" value="Int_alpha"/>
    <property type="match status" value="6"/>
</dbReference>
<keyword evidence="7" id="KW-1185">Reference proteome</keyword>
<dbReference type="PROSITE" id="PS51470">
    <property type="entry name" value="FG_GAP"/>
    <property type="match status" value="2"/>
</dbReference>
<keyword evidence="4" id="KW-0325">Glycoprotein</keyword>
<accession>A0ABV1WNG1</accession>
<keyword evidence="2" id="KW-0677">Repeat</keyword>
<dbReference type="SUPFAM" id="SSF69318">
    <property type="entry name" value="Integrin alpha N-terminal domain"/>
    <property type="match status" value="1"/>
</dbReference>
<sequence length="493" mass="48576">MNVLANAPHRRRLALATVTAAALTGGLLTLSAPVASAAAAHAYKADFNHDGYGDVAFAAPYAKVGGKSMAGYVAVVYGSASGLNPAKRTIVSQNTAGVPGTAETEDFFGRALAVADFNKDGYTDLAVGAPGEDNGSDTDGGSVTILWGSASGLKNGTTVKDPSAAKHEAWGSVLAAGDFNGDGKADLASGTAASYAYIVKGGFTKSGTTGGTQKVPTPDKAEFGIDALAAGDTNGDKKADLVLTYRTALTSDPSGSWSKGAAYLGASGGVVATQPRPLNGGTSLALGDIDGDGYDEIAIGNVFSKDDDHTGTLGGQVVVIRGSKGGPVNGDAPMAELTQSATGVPGTDKADDGFGGAVSIGDTNGDGYGDLAIGVVFKDIGAAEDTGLVVLMNGSADGVSRTGARTISQNTAGVPGTAESMDYFGSDLVLSDVTKDGKADLTVGASFEDGGVGAVTALRGSASGITATGSKSFGPGTFGLSRTYGAFGTGLTG</sequence>
<keyword evidence="3" id="KW-0378">Hydrolase</keyword>
<dbReference type="PANTHER" id="PTHR23221:SF7">
    <property type="entry name" value="PHOSPHATIDYLINOSITOL-GLYCAN-SPECIFIC PHOSPHOLIPASE D"/>
    <property type="match status" value="1"/>
</dbReference>
<feature type="signal peptide" evidence="5">
    <location>
        <begin position="1"/>
        <end position="37"/>
    </location>
</feature>
<dbReference type="PRINTS" id="PR01185">
    <property type="entry name" value="INTEGRINA"/>
</dbReference>
<evidence type="ECO:0000256" key="5">
    <source>
        <dbReference type="SAM" id="SignalP"/>
    </source>
</evidence>
<dbReference type="RefSeq" id="WP_350775850.1">
    <property type="nucleotide sequence ID" value="NZ_JBEPEK010000002.1"/>
</dbReference>
<dbReference type="InterPro" id="IPR028994">
    <property type="entry name" value="Integrin_alpha_N"/>
</dbReference>
<keyword evidence="1 5" id="KW-0732">Signal</keyword>
<dbReference type="EMBL" id="JBEPEK010000002">
    <property type="protein sequence ID" value="MER7177958.1"/>
    <property type="molecule type" value="Genomic_DNA"/>
</dbReference>
<gene>
    <name evidence="6" type="ORF">ABT404_00410</name>
</gene>
<dbReference type="InterPro" id="IPR000413">
    <property type="entry name" value="Integrin_alpha"/>
</dbReference>
<dbReference type="Proteomes" id="UP001474181">
    <property type="component" value="Unassembled WGS sequence"/>
</dbReference>